<evidence type="ECO:0000256" key="5">
    <source>
        <dbReference type="ARBA" id="ARBA00023163"/>
    </source>
</evidence>
<dbReference type="PROSITE" id="PS00028">
    <property type="entry name" value="ZINC_FINGER_C2H2_1"/>
    <property type="match status" value="2"/>
</dbReference>
<feature type="compositionally biased region" description="Low complexity" evidence="8">
    <location>
        <begin position="1028"/>
        <end position="1051"/>
    </location>
</feature>
<evidence type="ECO:0000256" key="1">
    <source>
        <dbReference type="ARBA" id="ARBA00022723"/>
    </source>
</evidence>
<sequence>ASGNKQHRCPECQKTFARHEHMVRHLASHSSETSYECSECGKRFRRNDVLQRHQRLHQARIELSLDSADLSQRQRSALARVDAACQRCSSKKLKCDARRPACSRCARLPNGQCRYPAASTAAPTASSSQQLRRHSAMTPFPTFAASTPTPSSSATARRVSPAKTATFGLSATATDSANVVQRSPVALAGLSHQIQDVAMPQYLADATASMRASTVSLPSQHSGNPNHTAFLAPLASDNGPAMMPSTVPMEDQASLDTRTLTNLLGWLDGADNVDAFQQGQIDWVFGDSPDGTSTFNWDQVQMHPAIPYETASVTTGAAVVGPSQPAPIETCSPRLPSHEIQPSCALDMLSTAAQLHLQDEMEPASLSSAPQQSVSDVAVTLAAHQSDSEQPERVDVANPEEQGPSPLRLARFKETRNTSTAGRRSRWNSPEPTDEEAATSESASSDPSSSRPRDRDDVDDLTSRNHTGKGGSKRTGATMWPNRWNPDIKESVVPHFTFFKASDEHLMMEDMAHVYALSPAAKARIADSLRLAALSSEEEHRITLAFETVNAETLNLYLQLFFHHFYSFFPVIHRATFSPDRCDPRLLAALCSVGAFFSEVPGSRNAGIYLASLSQASLGHATHRNHQLARFTSSFQTFLLVFLIWRSIGVPSRQEHAEAFRSTYTTMIRRTRLLEDITPPRVPETADLQDRWMAWVSWEGGRRTAWSIFVSETELTSAWPLPSSFVSDEIRGQLPLDERLWEAPSAVQWAQVASMLAPPSRSLGAPTISDDLHHPGFFTSDAAQSREGRSWPQLPQQLTVEDVCRLVSRATPGVARGSSTSTAELEALGQLSPFSRLCAASALHLSTHHTLRMASLATFMFDDMELVKDRSRRVLRTATQLLSQEPGRDVRVGLLLHTTQLLQLVSIETLQTLSCRRGPSRMLAARKALQDELQHSMRWKVPLIIEHAGQILRLIKQSLKRTPTECMHLFYAGVSLHAVSMLILQKSTHGSSDSNARATADPINSMADFALSSMHRGPASAGTDHRTPPLSVSSTTSASSPTSLSRSTATAGERAADTASRSCDDPANTVFILESVGNLSHPLAARRILLLVARWLRDNDGLGVWPLARSLAKILDSLSSV</sequence>
<dbReference type="PANTHER" id="PTHR47660:SF2">
    <property type="entry name" value="TRANSCRIPTION FACTOR WITH C2H2 AND ZN(2)-CYS(6) DNA BINDING DOMAIN (EUROFUNG)"/>
    <property type="match status" value="1"/>
</dbReference>
<feature type="region of interest" description="Disordered" evidence="8">
    <location>
        <begin position="1014"/>
        <end position="1062"/>
    </location>
</feature>
<dbReference type="SMART" id="SM00355">
    <property type="entry name" value="ZnF_C2H2"/>
    <property type="match status" value="2"/>
</dbReference>
<keyword evidence="3" id="KW-0862">Zinc</keyword>
<dbReference type="GO" id="GO:0006351">
    <property type="term" value="P:DNA-templated transcription"/>
    <property type="evidence" value="ECO:0007669"/>
    <property type="project" value="InterPro"/>
</dbReference>
<feature type="non-terminal residue" evidence="11">
    <location>
        <position position="1121"/>
    </location>
</feature>
<dbReference type="FunFam" id="3.30.160.60:FF:002343">
    <property type="entry name" value="Zinc finger protein 33A"/>
    <property type="match status" value="1"/>
</dbReference>
<feature type="compositionally biased region" description="Basic and acidic residues" evidence="8">
    <location>
        <begin position="386"/>
        <end position="395"/>
    </location>
</feature>
<dbReference type="Proteomes" id="UP000246740">
    <property type="component" value="Unassembled WGS sequence"/>
</dbReference>
<name>A0A317XIM8_9BASI</name>
<feature type="compositionally biased region" description="Low complexity" evidence="8">
    <location>
        <begin position="439"/>
        <end position="450"/>
    </location>
</feature>
<gene>
    <name evidence="11" type="ORF">BCV70DRAFT_143852</name>
</gene>
<dbReference type="PROSITE" id="PS50048">
    <property type="entry name" value="ZN2_CY6_FUNGAL_2"/>
    <property type="match status" value="1"/>
</dbReference>
<dbReference type="PROSITE" id="PS00463">
    <property type="entry name" value="ZN2_CY6_FUNGAL_1"/>
    <property type="match status" value="1"/>
</dbReference>
<dbReference type="SMART" id="SM00066">
    <property type="entry name" value="GAL4"/>
    <property type="match status" value="1"/>
</dbReference>
<dbReference type="SUPFAM" id="SSF57701">
    <property type="entry name" value="Zn2/Cys6 DNA-binding domain"/>
    <property type="match status" value="1"/>
</dbReference>
<dbReference type="OrthoDB" id="1405595at2759"/>
<dbReference type="SUPFAM" id="SSF57667">
    <property type="entry name" value="beta-beta-alpha zinc fingers"/>
    <property type="match status" value="1"/>
</dbReference>
<evidence type="ECO:0000256" key="7">
    <source>
        <dbReference type="PROSITE-ProRule" id="PRU00042"/>
    </source>
</evidence>
<evidence type="ECO:0000256" key="3">
    <source>
        <dbReference type="ARBA" id="ARBA00022833"/>
    </source>
</evidence>
<evidence type="ECO:0000256" key="2">
    <source>
        <dbReference type="ARBA" id="ARBA00022771"/>
    </source>
</evidence>
<accession>A0A317XIM8</accession>
<keyword evidence="2 7" id="KW-0863">Zinc-finger</keyword>
<feature type="non-terminal residue" evidence="11">
    <location>
        <position position="1"/>
    </location>
</feature>
<dbReference type="Pfam" id="PF00172">
    <property type="entry name" value="Zn_clus"/>
    <property type="match status" value="1"/>
</dbReference>
<evidence type="ECO:0000256" key="4">
    <source>
        <dbReference type="ARBA" id="ARBA00023015"/>
    </source>
</evidence>
<evidence type="ECO:0000256" key="6">
    <source>
        <dbReference type="ARBA" id="ARBA00023242"/>
    </source>
</evidence>
<keyword evidence="5" id="KW-0804">Transcription</keyword>
<dbReference type="PROSITE" id="PS50157">
    <property type="entry name" value="ZINC_FINGER_C2H2_2"/>
    <property type="match status" value="2"/>
</dbReference>
<dbReference type="InParanoid" id="A0A317XIM8"/>
<dbReference type="Pfam" id="PF00096">
    <property type="entry name" value="zf-C2H2"/>
    <property type="match status" value="2"/>
</dbReference>
<evidence type="ECO:0000313" key="11">
    <source>
        <dbReference type="EMBL" id="PWY97378.1"/>
    </source>
</evidence>
<dbReference type="InterPro" id="IPR007219">
    <property type="entry name" value="XnlR_reg_dom"/>
</dbReference>
<dbReference type="GO" id="GO:0000981">
    <property type="term" value="F:DNA-binding transcription factor activity, RNA polymerase II-specific"/>
    <property type="evidence" value="ECO:0007669"/>
    <property type="project" value="InterPro"/>
</dbReference>
<proteinExistence type="predicted"/>
<dbReference type="EMBL" id="KZ819209">
    <property type="protein sequence ID" value="PWY97378.1"/>
    <property type="molecule type" value="Genomic_DNA"/>
</dbReference>
<keyword evidence="1" id="KW-0479">Metal-binding</keyword>
<dbReference type="CDD" id="cd12148">
    <property type="entry name" value="fungal_TF_MHR"/>
    <property type="match status" value="1"/>
</dbReference>
<dbReference type="AlphaFoldDB" id="A0A317XIM8"/>
<dbReference type="Gene3D" id="4.10.240.10">
    <property type="entry name" value="Zn(2)-C6 fungal-type DNA-binding domain"/>
    <property type="match status" value="1"/>
</dbReference>
<dbReference type="STRING" id="1882483.A0A317XIM8"/>
<keyword evidence="4" id="KW-0805">Transcription regulation</keyword>
<dbReference type="InterPro" id="IPR036236">
    <property type="entry name" value="Znf_C2H2_sf"/>
</dbReference>
<dbReference type="GO" id="GO:0003677">
    <property type="term" value="F:DNA binding"/>
    <property type="evidence" value="ECO:0007669"/>
    <property type="project" value="InterPro"/>
</dbReference>
<evidence type="ECO:0000313" key="12">
    <source>
        <dbReference type="Proteomes" id="UP000246740"/>
    </source>
</evidence>
<organism evidence="11 12">
    <name type="scientific">Testicularia cyperi</name>
    <dbReference type="NCBI Taxonomy" id="1882483"/>
    <lineage>
        <taxon>Eukaryota</taxon>
        <taxon>Fungi</taxon>
        <taxon>Dikarya</taxon>
        <taxon>Basidiomycota</taxon>
        <taxon>Ustilaginomycotina</taxon>
        <taxon>Ustilaginomycetes</taxon>
        <taxon>Ustilaginales</taxon>
        <taxon>Anthracoideaceae</taxon>
        <taxon>Testicularia</taxon>
    </lineage>
</organism>
<feature type="domain" description="C2H2-type" evidence="10">
    <location>
        <begin position="7"/>
        <end position="34"/>
    </location>
</feature>
<evidence type="ECO:0000259" key="9">
    <source>
        <dbReference type="PROSITE" id="PS50048"/>
    </source>
</evidence>
<protein>
    <recommendedName>
        <fullName evidence="13">Zn(2)-C6 fungal-type domain-containing protein</fullName>
    </recommendedName>
</protein>
<dbReference type="PANTHER" id="PTHR47660">
    <property type="entry name" value="TRANSCRIPTION FACTOR WITH C2H2 AND ZN(2)-CYS(6) DNA BINDING DOMAIN (EUROFUNG)-RELATED-RELATED"/>
    <property type="match status" value="1"/>
</dbReference>
<reference evidence="11 12" key="1">
    <citation type="journal article" date="2018" name="Mol. Biol. Evol.">
        <title>Broad Genomic Sampling Reveals a Smut Pathogenic Ancestry of the Fungal Clade Ustilaginomycotina.</title>
        <authorList>
            <person name="Kijpornyongpan T."/>
            <person name="Mondo S.J."/>
            <person name="Barry K."/>
            <person name="Sandor L."/>
            <person name="Lee J."/>
            <person name="Lipzen A."/>
            <person name="Pangilinan J."/>
            <person name="LaButti K."/>
            <person name="Hainaut M."/>
            <person name="Henrissat B."/>
            <person name="Grigoriev I.V."/>
            <person name="Spatafora J.W."/>
            <person name="Aime M.C."/>
        </authorList>
    </citation>
    <scope>NUCLEOTIDE SEQUENCE [LARGE SCALE GENOMIC DNA]</scope>
    <source>
        <strain evidence="11 12">MCA 3645</strain>
    </source>
</reference>
<evidence type="ECO:0008006" key="13">
    <source>
        <dbReference type="Google" id="ProtNLM"/>
    </source>
</evidence>
<keyword evidence="6" id="KW-0539">Nucleus</keyword>
<evidence type="ECO:0000256" key="8">
    <source>
        <dbReference type="SAM" id="MobiDB-lite"/>
    </source>
</evidence>
<dbReference type="Pfam" id="PF04082">
    <property type="entry name" value="Fungal_trans"/>
    <property type="match status" value="1"/>
</dbReference>
<dbReference type="CDD" id="cd00067">
    <property type="entry name" value="GAL4"/>
    <property type="match status" value="1"/>
</dbReference>
<feature type="region of interest" description="Disordered" evidence="8">
    <location>
        <begin position="380"/>
        <end position="483"/>
    </location>
</feature>
<dbReference type="Gene3D" id="3.30.160.60">
    <property type="entry name" value="Classic Zinc Finger"/>
    <property type="match status" value="2"/>
</dbReference>
<evidence type="ECO:0000259" key="10">
    <source>
        <dbReference type="PROSITE" id="PS50157"/>
    </source>
</evidence>
<dbReference type="GO" id="GO:0008270">
    <property type="term" value="F:zinc ion binding"/>
    <property type="evidence" value="ECO:0007669"/>
    <property type="project" value="UniProtKB-KW"/>
</dbReference>
<feature type="domain" description="Zn(2)-C6 fungal-type" evidence="9">
    <location>
        <begin position="84"/>
        <end position="115"/>
    </location>
</feature>
<keyword evidence="12" id="KW-1185">Reference proteome</keyword>
<dbReference type="InterPro" id="IPR013087">
    <property type="entry name" value="Znf_C2H2_type"/>
</dbReference>
<feature type="domain" description="C2H2-type" evidence="10">
    <location>
        <begin position="35"/>
        <end position="62"/>
    </location>
</feature>
<dbReference type="InterPro" id="IPR036864">
    <property type="entry name" value="Zn2-C6_fun-type_DNA-bd_sf"/>
</dbReference>
<dbReference type="InterPro" id="IPR001138">
    <property type="entry name" value="Zn2Cys6_DnaBD"/>
</dbReference>